<dbReference type="InParanoid" id="A0A369JIS3"/>
<feature type="compositionally biased region" description="Polar residues" evidence="1">
    <location>
        <begin position="480"/>
        <end position="492"/>
    </location>
</feature>
<feature type="compositionally biased region" description="Polar residues" evidence="1">
    <location>
        <begin position="462"/>
        <end position="472"/>
    </location>
</feature>
<evidence type="ECO:0000313" key="3">
    <source>
        <dbReference type="EMBL" id="RDB20305.1"/>
    </source>
</evidence>
<name>A0A369JIS3_HYPMA</name>
<feature type="chain" id="PRO_5017067138" evidence="2">
    <location>
        <begin position="22"/>
        <end position="884"/>
    </location>
</feature>
<organism evidence="3 4">
    <name type="scientific">Hypsizygus marmoreus</name>
    <name type="common">White beech mushroom</name>
    <name type="synonym">Agaricus marmoreus</name>
    <dbReference type="NCBI Taxonomy" id="39966"/>
    <lineage>
        <taxon>Eukaryota</taxon>
        <taxon>Fungi</taxon>
        <taxon>Dikarya</taxon>
        <taxon>Basidiomycota</taxon>
        <taxon>Agaricomycotina</taxon>
        <taxon>Agaricomycetes</taxon>
        <taxon>Agaricomycetidae</taxon>
        <taxon>Agaricales</taxon>
        <taxon>Tricholomatineae</taxon>
        <taxon>Lyophyllaceae</taxon>
        <taxon>Hypsizygus</taxon>
    </lineage>
</organism>
<feature type="signal peptide" evidence="2">
    <location>
        <begin position="1"/>
        <end position="21"/>
    </location>
</feature>
<sequence length="884" mass="98098">MIRSKVFFWIIFCAGVPTMNMQHTFSVHTPYMNVKVNHYPNASRTRPPTAIPFPTAFSRVCDDISYVEFRAHGPPSLSLGNPGDIYVNVHPKNCELYARLVDSWSKWGGPLHRHILIMHPVYQDYYLCCPLKTGPTWAKTPISPRFDLDQDGQIPSANDCIEAFLKTETETRPSKRKLRDIDNLPPKRSKKKTSIQPPISQELETISHPLADSISLSLQQFARSFIVNAIPAEYPRPLVVNKSGWYTIPFSHFWGGTPPTTDLGNSGDIYFLLSTDCHRIFIKQSEWIEWRGFSTIDSRSDKIAHPHFPDRTFWINDTSANWVPWSKLTSELTKVIAGPSKSPFLVSADECVSALLQNTTLDIQLPNGLVKTSGIFVNWKLQLERIEPEREELQAQNLKLRQALSALVTWISRNDMKTTTDSLAERTRVDDAPQTCHVNAQMFQYFAIPLSSNDIDLNAPSNQVASAMSSESPIDARPMTTASPTSSLSHTNAPRGWDPPLGQSFLDIQTAILHAPLNIVALTADADAQGSPNPNNQPASPGNEIYPRLPSSLAITPIPTVENTTIIAPSESQMPQVPVYSDDQVVSELYGTSPSIRSDVHPRECDSRLSTLRDEAPPEDAGDTNTEGDPTSTTATQNAPPLHESWCQEKDLEYPTSPGSSKLGSTVLLETESSDTHQIQLHDSHYIASPPVSPRIASEPPTSQSQRPGLLAPSSEDSSADSNPPHPSGTSEEEASTGHRPDSTRACTSPPSGLALCEHSETVLVKEEVDDDELPAFSSTDLELDELHLNIVFHTARDSSMQICRLCLYVTALCYIRDALKEALFTPRQLQPPVVVQYTRWTPTRHLVRHCETNHVDMSRLLVGMARTQLEEIQQKLVGLPLVS</sequence>
<feature type="compositionally biased region" description="Basic and acidic residues" evidence="1">
    <location>
        <begin position="598"/>
        <end position="616"/>
    </location>
</feature>
<accession>A0A369JIS3</accession>
<feature type="compositionally biased region" description="Polar residues" evidence="1">
    <location>
        <begin position="530"/>
        <end position="540"/>
    </location>
</feature>
<comment type="caution">
    <text evidence="3">The sequence shown here is derived from an EMBL/GenBank/DDBJ whole genome shotgun (WGS) entry which is preliminary data.</text>
</comment>
<dbReference type="Proteomes" id="UP000076154">
    <property type="component" value="Unassembled WGS sequence"/>
</dbReference>
<gene>
    <name evidence="3" type="ORF">Hypma_012651</name>
</gene>
<feature type="region of interest" description="Disordered" evidence="1">
    <location>
        <begin position="462"/>
        <end position="496"/>
    </location>
</feature>
<feature type="region of interest" description="Disordered" evidence="1">
    <location>
        <begin position="526"/>
        <end position="550"/>
    </location>
</feature>
<reference evidence="3" key="1">
    <citation type="submission" date="2018-04" db="EMBL/GenBank/DDBJ databases">
        <title>Whole genome sequencing of Hypsizygus marmoreus.</title>
        <authorList>
            <person name="Choi I.-G."/>
            <person name="Min B."/>
            <person name="Kim J.-G."/>
            <person name="Kim S."/>
            <person name="Oh Y.-L."/>
            <person name="Kong W.-S."/>
            <person name="Park H."/>
            <person name="Jeong J."/>
            <person name="Song E.-S."/>
        </authorList>
    </citation>
    <scope>NUCLEOTIDE SEQUENCE [LARGE SCALE GENOMIC DNA]</scope>
    <source>
        <strain evidence="3">51987-8</strain>
    </source>
</reference>
<feature type="region of interest" description="Disordered" evidence="1">
    <location>
        <begin position="171"/>
        <end position="197"/>
    </location>
</feature>
<dbReference type="STRING" id="39966.A0A369JIS3"/>
<dbReference type="AlphaFoldDB" id="A0A369JIS3"/>
<keyword evidence="4" id="KW-1185">Reference proteome</keyword>
<dbReference type="OrthoDB" id="3067611at2759"/>
<feature type="region of interest" description="Disordered" evidence="1">
    <location>
        <begin position="688"/>
        <end position="752"/>
    </location>
</feature>
<evidence type="ECO:0000256" key="1">
    <source>
        <dbReference type="SAM" id="MobiDB-lite"/>
    </source>
</evidence>
<evidence type="ECO:0000313" key="4">
    <source>
        <dbReference type="Proteomes" id="UP000076154"/>
    </source>
</evidence>
<protein>
    <submittedName>
        <fullName evidence="3">Uncharacterized protein</fullName>
    </submittedName>
</protein>
<feature type="compositionally biased region" description="Polar residues" evidence="1">
    <location>
        <begin position="623"/>
        <end position="639"/>
    </location>
</feature>
<feature type="region of interest" description="Disordered" evidence="1">
    <location>
        <begin position="591"/>
        <end position="641"/>
    </location>
</feature>
<dbReference type="EMBL" id="LUEZ02000069">
    <property type="protein sequence ID" value="RDB20305.1"/>
    <property type="molecule type" value="Genomic_DNA"/>
</dbReference>
<evidence type="ECO:0000256" key="2">
    <source>
        <dbReference type="SAM" id="SignalP"/>
    </source>
</evidence>
<proteinExistence type="predicted"/>
<keyword evidence="2" id="KW-0732">Signal</keyword>